<dbReference type="InterPro" id="IPR035979">
    <property type="entry name" value="RBD_domain_sf"/>
</dbReference>
<dbReference type="InterPro" id="IPR012677">
    <property type="entry name" value="Nucleotide-bd_a/b_plait_sf"/>
</dbReference>
<dbReference type="InterPro" id="IPR000504">
    <property type="entry name" value="RRM_dom"/>
</dbReference>
<comment type="caution">
    <text evidence="3">The sequence shown here is derived from an EMBL/GenBank/DDBJ whole genome shotgun (WGS) entry which is preliminary data.</text>
</comment>
<proteinExistence type="predicted"/>
<evidence type="ECO:0000259" key="2">
    <source>
        <dbReference type="PROSITE" id="PS50102"/>
    </source>
</evidence>
<dbReference type="Gene3D" id="3.30.70.330">
    <property type="match status" value="1"/>
</dbReference>
<sequence length="316" mass="34084">MKLDALTNHFRKYGQTSDQMIVRDYYTKRSRGFGYLTFADPSVVDRVIQETHEINGKQVEIQKALPKKKKSKPPPAPAFGSDFRAHSFGDGFGDLGDSYSGFGGSRYGPAPYRSPGVIGSRIGGYNGYGGDGTELVCSYGGFGAGSGLVMEVHPMLEVDWVAMAEKAKAMRVMEVQAMLEVEVAMAEELKATGVMEVQATVEVEVAMAEEAKAIGVMEVQATLEVEMAMAEELKATGVIEVQATVEVEVAMAEEAKAMGVREVQAMVVVMILALEPVMVEETDCCIEVGQETVAVVGARIVFTSARGEGLYFQKNC</sequence>
<dbReference type="OrthoDB" id="1875751at2759"/>
<dbReference type="GO" id="GO:0003723">
    <property type="term" value="F:RNA binding"/>
    <property type="evidence" value="ECO:0007669"/>
    <property type="project" value="UniProtKB-UniRule"/>
</dbReference>
<dbReference type="PANTHER" id="PTHR48035">
    <property type="entry name" value="HETEROGENEOUS NUCLEAR RIBONUCLEOPROTEIN 1"/>
    <property type="match status" value="1"/>
</dbReference>
<evidence type="ECO:0000313" key="3">
    <source>
        <dbReference type="EMBL" id="KAF8409762.1"/>
    </source>
</evidence>
<feature type="domain" description="RRM" evidence="2">
    <location>
        <begin position="1"/>
        <end position="66"/>
    </location>
</feature>
<protein>
    <recommendedName>
        <fullName evidence="2">RRM domain-containing protein</fullName>
    </recommendedName>
</protein>
<dbReference type="AlphaFoldDB" id="A0A834ZW41"/>
<organism evidence="3 4">
    <name type="scientific">Tetracentron sinense</name>
    <name type="common">Spur-leaf</name>
    <dbReference type="NCBI Taxonomy" id="13715"/>
    <lineage>
        <taxon>Eukaryota</taxon>
        <taxon>Viridiplantae</taxon>
        <taxon>Streptophyta</taxon>
        <taxon>Embryophyta</taxon>
        <taxon>Tracheophyta</taxon>
        <taxon>Spermatophyta</taxon>
        <taxon>Magnoliopsida</taxon>
        <taxon>Trochodendrales</taxon>
        <taxon>Trochodendraceae</taxon>
        <taxon>Tetracentron</taxon>
    </lineage>
</organism>
<dbReference type="SUPFAM" id="SSF54928">
    <property type="entry name" value="RNA-binding domain, RBD"/>
    <property type="match status" value="1"/>
</dbReference>
<gene>
    <name evidence="3" type="ORF">HHK36_005841</name>
</gene>
<dbReference type="Pfam" id="PF00076">
    <property type="entry name" value="RRM_1"/>
    <property type="match status" value="1"/>
</dbReference>
<evidence type="ECO:0000313" key="4">
    <source>
        <dbReference type="Proteomes" id="UP000655225"/>
    </source>
</evidence>
<dbReference type="PANTHER" id="PTHR48035:SF2">
    <property type="entry name" value="RNA-BINDING REGION RNP-1 DOMAIN-CONTAINING PROTEIN"/>
    <property type="match status" value="1"/>
</dbReference>
<name>A0A834ZW41_TETSI</name>
<evidence type="ECO:0000256" key="1">
    <source>
        <dbReference type="PROSITE-ProRule" id="PRU00176"/>
    </source>
</evidence>
<dbReference type="PROSITE" id="PS50102">
    <property type="entry name" value="RRM"/>
    <property type="match status" value="1"/>
</dbReference>
<dbReference type="Proteomes" id="UP000655225">
    <property type="component" value="Unassembled WGS sequence"/>
</dbReference>
<dbReference type="InterPro" id="IPR053260">
    <property type="entry name" value="hnRNP"/>
</dbReference>
<keyword evidence="4" id="KW-1185">Reference proteome</keyword>
<reference evidence="3 4" key="1">
    <citation type="submission" date="2020-04" db="EMBL/GenBank/DDBJ databases">
        <title>Plant Genome Project.</title>
        <authorList>
            <person name="Zhang R.-G."/>
        </authorList>
    </citation>
    <scope>NUCLEOTIDE SEQUENCE [LARGE SCALE GENOMIC DNA]</scope>
    <source>
        <strain evidence="3">YNK0</strain>
        <tissue evidence="3">Leaf</tissue>
    </source>
</reference>
<dbReference type="EMBL" id="JABCRI010000003">
    <property type="protein sequence ID" value="KAF8409762.1"/>
    <property type="molecule type" value="Genomic_DNA"/>
</dbReference>
<accession>A0A834ZW41</accession>
<keyword evidence="1" id="KW-0694">RNA-binding</keyword>